<dbReference type="SUPFAM" id="SSF50341">
    <property type="entry name" value="CheW-like"/>
    <property type="match status" value="1"/>
</dbReference>
<dbReference type="Proteomes" id="UP000321051">
    <property type="component" value="Unassembled WGS sequence"/>
</dbReference>
<dbReference type="GO" id="GO:0006935">
    <property type="term" value="P:chemotaxis"/>
    <property type="evidence" value="ECO:0007669"/>
    <property type="project" value="InterPro"/>
</dbReference>
<sequence length="257" mass="29146">MPNHHEHVKGIVRLRNEVIPVIDLKKVLRYDGADDARHDKYIIAELNQVKVAFHVEEVSRIHRISWEDIEKPNALSQGIEARSIGIVKMEHAMVFLLDYERIISDISPDTLFDQHLPAYTPERENATVLIAEDSPVLKHLIADTLAEAGYKRHRSFENGREAYEYLEELLRDGGAASLPDLVITDIEMPQMDGHHLTRKIKEHDHLRHVPVVIFSSLITADLFHKGKNVGADAQVSKPEINTLVKTIDSCIRAATGR</sequence>
<dbReference type="Pfam" id="PF00072">
    <property type="entry name" value="Response_reg"/>
    <property type="match status" value="1"/>
</dbReference>
<evidence type="ECO:0000259" key="2">
    <source>
        <dbReference type="PROSITE" id="PS50110"/>
    </source>
</evidence>
<accession>A0A510Y372</accession>
<comment type="caution">
    <text evidence="4">The sequence shown here is derived from an EMBL/GenBank/DDBJ whole genome shotgun (WGS) entry which is preliminary data.</text>
</comment>
<dbReference type="PANTHER" id="PTHR47233">
    <property type="entry name" value="CHEMOTAXIS PROTEIN CHEV"/>
    <property type="match status" value="1"/>
</dbReference>
<protein>
    <submittedName>
        <fullName evidence="4">Chemotaxis protein CheV</fullName>
    </submittedName>
</protein>
<dbReference type="PANTHER" id="PTHR47233:SF3">
    <property type="entry name" value="CHEMOTAXIS PROTEIN CHEV"/>
    <property type="match status" value="1"/>
</dbReference>
<dbReference type="InterPro" id="IPR001789">
    <property type="entry name" value="Sig_transdc_resp-reg_receiver"/>
</dbReference>
<feature type="domain" description="Response regulatory" evidence="2">
    <location>
        <begin position="127"/>
        <end position="252"/>
    </location>
</feature>
<dbReference type="SUPFAM" id="SSF52172">
    <property type="entry name" value="CheY-like"/>
    <property type="match status" value="1"/>
</dbReference>
<dbReference type="STRING" id="1371.GCA_900166605_02782"/>
<dbReference type="AlphaFoldDB" id="A0A510Y372"/>
<feature type="modified residue" description="4-aspartylphosphate" evidence="1">
    <location>
        <position position="185"/>
    </location>
</feature>
<evidence type="ECO:0000313" key="5">
    <source>
        <dbReference type="Proteomes" id="UP000321051"/>
    </source>
</evidence>
<proteinExistence type="predicted"/>
<dbReference type="PROSITE" id="PS50110">
    <property type="entry name" value="RESPONSE_REGULATORY"/>
    <property type="match status" value="1"/>
</dbReference>
<gene>
    <name evidence="4" type="primary">cheV</name>
    <name evidence="4" type="ORF">MHA01_06830</name>
</gene>
<dbReference type="SMART" id="SM00260">
    <property type="entry name" value="CheW"/>
    <property type="match status" value="1"/>
</dbReference>
<organism evidence="4 5">
    <name type="scientific">Marinococcus halophilus</name>
    <dbReference type="NCBI Taxonomy" id="1371"/>
    <lineage>
        <taxon>Bacteria</taxon>
        <taxon>Bacillati</taxon>
        <taxon>Bacillota</taxon>
        <taxon>Bacilli</taxon>
        <taxon>Bacillales</taxon>
        <taxon>Bacillaceae</taxon>
        <taxon>Marinococcus</taxon>
    </lineage>
</organism>
<dbReference type="SMART" id="SM00448">
    <property type="entry name" value="REC"/>
    <property type="match status" value="1"/>
</dbReference>
<name>A0A510Y372_MARHA</name>
<dbReference type="InterPro" id="IPR011006">
    <property type="entry name" value="CheY-like_superfamily"/>
</dbReference>
<dbReference type="GO" id="GO:0000160">
    <property type="term" value="P:phosphorelay signal transduction system"/>
    <property type="evidence" value="ECO:0007669"/>
    <property type="project" value="InterPro"/>
</dbReference>
<evidence type="ECO:0000256" key="1">
    <source>
        <dbReference type="PROSITE-ProRule" id="PRU00169"/>
    </source>
</evidence>
<dbReference type="PROSITE" id="PS50851">
    <property type="entry name" value="CHEW"/>
    <property type="match status" value="1"/>
</dbReference>
<dbReference type="EMBL" id="BJUN01000003">
    <property type="protein sequence ID" value="GEK57778.1"/>
    <property type="molecule type" value="Genomic_DNA"/>
</dbReference>
<evidence type="ECO:0000313" key="4">
    <source>
        <dbReference type="EMBL" id="GEK57778.1"/>
    </source>
</evidence>
<dbReference type="InterPro" id="IPR002545">
    <property type="entry name" value="CheW-lke_dom"/>
</dbReference>
<dbReference type="Gene3D" id="3.40.50.2300">
    <property type="match status" value="1"/>
</dbReference>
<dbReference type="InterPro" id="IPR036061">
    <property type="entry name" value="CheW-like_dom_sf"/>
</dbReference>
<keyword evidence="1" id="KW-0597">Phosphoprotein</keyword>
<feature type="domain" description="CheW-like" evidence="3">
    <location>
        <begin position="1"/>
        <end position="108"/>
    </location>
</feature>
<evidence type="ECO:0000259" key="3">
    <source>
        <dbReference type="PROSITE" id="PS50851"/>
    </source>
</evidence>
<reference evidence="4 5" key="1">
    <citation type="submission" date="2019-07" db="EMBL/GenBank/DDBJ databases">
        <title>Whole genome shotgun sequence of Marinococcus halophilus NBRC 102359.</title>
        <authorList>
            <person name="Hosoyama A."/>
            <person name="Uohara A."/>
            <person name="Ohji S."/>
            <person name="Ichikawa N."/>
        </authorList>
    </citation>
    <scope>NUCLEOTIDE SEQUENCE [LARGE SCALE GENOMIC DNA]</scope>
    <source>
        <strain evidence="4 5">NBRC 102359</strain>
    </source>
</reference>
<dbReference type="Gene3D" id="2.40.50.180">
    <property type="entry name" value="CheA-289, Domain 4"/>
    <property type="match status" value="1"/>
</dbReference>
<dbReference type="Pfam" id="PF01584">
    <property type="entry name" value="CheW"/>
    <property type="match status" value="1"/>
</dbReference>
<keyword evidence="5" id="KW-1185">Reference proteome</keyword>